<feature type="compositionally biased region" description="Polar residues" evidence="1">
    <location>
        <begin position="12"/>
        <end position="26"/>
    </location>
</feature>
<sequence length="49" mass="5132">MGGPVADRTHLPPTQNHALVPQQGQSRALGGFGAQQHRQDGQPPGHAVQ</sequence>
<dbReference type="Proteomes" id="UP000003824">
    <property type="component" value="Unassembled WGS sequence"/>
</dbReference>
<evidence type="ECO:0000256" key="1">
    <source>
        <dbReference type="SAM" id="MobiDB-lite"/>
    </source>
</evidence>
<proteinExistence type="predicted"/>
<dbReference type="AlphaFoldDB" id="D6A5H8"/>
<evidence type="ECO:0000313" key="3">
    <source>
        <dbReference type="Proteomes" id="UP000003824"/>
    </source>
</evidence>
<feature type="region of interest" description="Disordered" evidence="1">
    <location>
        <begin position="1"/>
        <end position="49"/>
    </location>
</feature>
<protein>
    <submittedName>
        <fullName evidence="2">Predicted protein</fullName>
    </submittedName>
</protein>
<accession>D6A5H8</accession>
<gene>
    <name evidence="2" type="ORF">SSFG_06926</name>
</gene>
<dbReference type="EMBL" id="DS999641">
    <property type="protein sequence ID" value="EFE71690.2"/>
    <property type="molecule type" value="Genomic_DNA"/>
</dbReference>
<name>D6A5H8_STRV1</name>
<evidence type="ECO:0000313" key="2">
    <source>
        <dbReference type="EMBL" id="EFE71690.2"/>
    </source>
</evidence>
<organism evidence="2 3">
    <name type="scientific">Streptomyces viridosporus (strain ATCC 14672 / DSM 40746 / JCM 4963 / KCTC 9882 / NRRL B-12104 / FH 1290)</name>
    <name type="common">Streptomyces ghanaensis</name>
    <dbReference type="NCBI Taxonomy" id="566461"/>
    <lineage>
        <taxon>Bacteria</taxon>
        <taxon>Bacillati</taxon>
        <taxon>Actinomycetota</taxon>
        <taxon>Actinomycetes</taxon>
        <taxon>Kitasatosporales</taxon>
        <taxon>Streptomycetaceae</taxon>
        <taxon>Streptomyces</taxon>
    </lineage>
</organism>
<reference evidence="3" key="1">
    <citation type="submission" date="2008-12" db="EMBL/GenBank/DDBJ databases">
        <title>Annotation of Streptomyces ghanaensis ATCC 14672.</title>
        <authorList>
            <consortium name="The Broad Institute Genome Sequencing Platform"/>
            <consortium name="Broad Institute Microbial Sequencing Center"/>
            <person name="Fischbach M."/>
            <person name="Ward D."/>
            <person name="Young S."/>
            <person name="Kodira C.D."/>
            <person name="Zeng Q."/>
            <person name="Koehrsen M."/>
            <person name="Godfrey P."/>
            <person name="Alvarado L."/>
            <person name="Berlin A.M."/>
            <person name="Borenstein D."/>
            <person name="Chen Z."/>
            <person name="Engels R."/>
            <person name="Freedman E."/>
            <person name="Gellesch M."/>
            <person name="Goldberg J."/>
            <person name="Griggs A."/>
            <person name="Gujja S."/>
            <person name="Heiman D.I."/>
            <person name="Hepburn T.A."/>
            <person name="Howarth C."/>
            <person name="Jen D."/>
            <person name="Larson L."/>
            <person name="Lewis B."/>
            <person name="Mehta T."/>
            <person name="Park D."/>
            <person name="Pearson M."/>
            <person name="Roberts A."/>
            <person name="Saif S."/>
            <person name="Shea T.D."/>
            <person name="Shenoy N."/>
            <person name="Sisk P."/>
            <person name="Stolte C."/>
            <person name="Sykes S.N."/>
            <person name="Walk T."/>
            <person name="White J."/>
            <person name="Yandava C."/>
            <person name="Straight P."/>
            <person name="Clardy J."/>
            <person name="Hung D."/>
            <person name="Kolter R."/>
            <person name="Mekalanos J."/>
            <person name="Walker S."/>
            <person name="Walsh C.T."/>
            <person name="Wieland B.L.C."/>
            <person name="Ilzarbe M."/>
            <person name="Galagan J."/>
            <person name="Nusbaum C."/>
            <person name="Birren B."/>
        </authorList>
    </citation>
    <scope>NUCLEOTIDE SEQUENCE [LARGE SCALE GENOMIC DNA]</scope>
    <source>
        <strain evidence="3">ATCC 14672 / DSM 40746 / JCM 4963 / KCTC 9882 / NRRL B-12104 / FH 1290</strain>
    </source>
</reference>